<comment type="caution">
    <text evidence="1">The sequence shown here is derived from an EMBL/GenBank/DDBJ whole genome shotgun (WGS) entry which is preliminary data.</text>
</comment>
<protein>
    <submittedName>
        <fullName evidence="1">Uncharacterized protein</fullName>
    </submittedName>
</protein>
<dbReference type="Proteomes" id="UP000177419">
    <property type="component" value="Unassembled WGS sequence"/>
</dbReference>
<dbReference type="EMBL" id="MGJJ01000023">
    <property type="protein sequence ID" value="OGN04496.1"/>
    <property type="molecule type" value="Genomic_DNA"/>
</dbReference>
<evidence type="ECO:0000313" key="2">
    <source>
        <dbReference type="Proteomes" id="UP000177419"/>
    </source>
</evidence>
<accession>A0A1F8EWU6</accession>
<reference evidence="1 2" key="1">
    <citation type="journal article" date="2016" name="Nat. Commun.">
        <title>Thousands of microbial genomes shed light on interconnected biogeochemical processes in an aquifer system.</title>
        <authorList>
            <person name="Anantharaman K."/>
            <person name="Brown C.T."/>
            <person name="Hug L.A."/>
            <person name="Sharon I."/>
            <person name="Castelle C.J."/>
            <person name="Probst A.J."/>
            <person name="Thomas B.C."/>
            <person name="Singh A."/>
            <person name="Wilkins M.J."/>
            <person name="Karaoz U."/>
            <person name="Brodie E.L."/>
            <person name="Williams K.H."/>
            <person name="Hubbard S.S."/>
            <person name="Banfield J.F."/>
        </authorList>
    </citation>
    <scope>NUCLEOTIDE SEQUENCE [LARGE SCALE GENOMIC DNA]</scope>
</reference>
<dbReference type="AlphaFoldDB" id="A0A1F8EWU6"/>
<organism evidence="1 2">
    <name type="scientific">Candidatus Yanofskybacteria bacterium RIFCSPHIGHO2_01_FULL_44_22</name>
    <dbReference type="NCBI Taxonomy" id="1802669"/>
    <lineage>
        <taxon>Bacteria</taxon>
        <taxon>Candidatus Yanofskyibacteriota</taxon>
    </lineage>
</organism>
<gene>
    <name evidence="1" type="ORF">A2746_02125</name>
</gene>
<proteinExistence type="predicted"/>
<name>A0A1F8EWU6_9BACT</name>
<sequence>MLNQELFETAPIEAMEQFGEELNSKRPELRLFYDVDKNCNPILIARQTIEKQKKEIKICYNISAKQFEITPKGYDYAESTTLDIKTAFFLFESLFFIEPENI</sequence>
<evidence type="ECO:0000313" key="1">
    <source>
        <dbReference type="EMBL" id="OGN04496.1"/>
    </source>
</evidence>